<evidence type="ECO:0000313" key="6">
    <source>
        <dbReference type="Proteomes" id="UP000295606"/>
    </source>
</evidence>
<feature type="domain" description="HTH hxlR-type" evidence="4">
    <location>
        <begin position="17"/>
        <end position="107"/>
    </location>
</feature>
<name>A0A4R5LFB6_9BURK</name>
<dbReference type="PANTHER" id="PTHR33204">
    <property type="entry name" value="TRANSCRIPTIONAL REGULATOR, MARR FAMILY"/>
    <property type="match status" value="1"/>
</dbReference>
<dbReference type="InterPro" id="IPR036390">
    <property type="entry name" value="WH_DNA-bd_sf"/>
</dbReference>
<protein>
    <submittedName>
        <fullName evidence="5">Transcriptional regulator</fullName>
    </submittedName>
</protein>
<sequence length="122" mass="13553">MKIPRPGQPVRGSTTGRPIMVVLDLLGRRTALRILWELRGDAMTFRALQEACDTNARLLNTRLAELRASGLVEHGDGGYRMTAEGRKLLAALQPLLAWAHQWAERDPQGFEAADPDHADREA</sequence>
<evidence type="ECO:0000256" key="3">
    <source>
        <dbReference type="ARBA" id="ARBA00023163"/>
    </source>
</evidence>
<dbReference type="AlphaFoldDB" id="A0A4R5LFB6"/>
<evidence type="ECO:0000313" key="5">
    <source>
        <dbReference type="EMBL" id="TDG08123.1"/>
    </source>
</evidence>
<organism evidence="5 6">
    <name type="scientific">Paraburkholderia guartelaensis</name>
    <dbReference type="NCBI Taxonomy" id="2546446"/>
    <lineage>
        <taxon>Bacteria</taxon>
        <taxon>Pseudomonadati</taxon>
        <taxon>Pseudomonadota</taxon>
        <taxon>Betaproteobacteria</taxon>
        <taxon>Burkholderiales</taxon>
        <taxon>Burkholderiaceae</taxon>
        <taxon>Paraburkholderia</taxon>
    </lineage>
</organism>
<dbReference type="EMBL" id="SMOD01000008">
    <property type="protein sequence ID" value="TDG08123.1"/>
    <property type="molecule type" value="Genomic_DNA"/>
</dbReference>
<accession>A0A4R5LFB6</accession>
<dbReference type="Proteomes" id="UP000295606">
    <property type="component" value="Unassembled WGS sequence"/>
</dbReference>
<dbReference type="GO" id="GO:0003677">
    <property type="term" value="F:DNA binding"/>
    <property type="evidence" value="ECO:0007669"/>
    <property type="project" value="UniProtKB-KW"/>
</dbReference>
<evidence type="ECO:0000256" key="2">
    <source>
        <dbReference type="ARBA" id="ARBA00023125"/>
    </source>
</evidence>
<keyword evidence="2" id="KW-0238">DNA-binding</keyword>
<dbReference type="OrthoDB" id="8904061at2"/>
<dbReference type="InterPro" id="IPR002577">
    <property type="entry name" value="HTH_HxlR"/>
</dbReference>
<keyword evidence="1" id="KW-0805">Transcription regulation</keyword>
<dbReference type="Pfam" id="PF01638">
    <property type="entry name" value="HxlR"/>
    <property type="match status" value="1"/>
</dbReference>
<reference evidence="5 6" key="1">
    <citation type="submission" date="2019-03" db="EMBL/GenBank/DDBJ databases">
        <title>Paraburkholderia sp. isolated from native Mimosa gymnas in Guartela State Park, Brazil.</title>
        <authorList>
            <person name="Paulitsch F."/>
            <person name="Hungria M."/>
            <person name="Delamuta J.R.M."/>
            <person name="Ribeiro R.A."/>
            <person name="Dall'Agnol R."/>
            <person name="Silva J.S.B."/>
        </authorList>
    </citation>
    <scope>NUCLEOTIDE SEQUENCE [LARGE SCALE GENOMIC DNA]</scope>
    <source>
        <strain evidence="5 6">CNPSo 3008</strain>
    </source>
</reference>
<proteinExistence type="predicted"/>
<gene>
    <name evidence="5" type="ORF">E1N52_12125</name>
</gene>
<comment type="caution">
    <text evidence="5">The sequence shown here is derived from an EMBL/GenBank/DDBJ whole genome shotgun (WGS) entry which is preliminary data.</text>
</comment>
<dbReference type="PROSITE" id="PS51118">
    <property type="entry name" value="HTH_HXLR"/>
    <property type="match status" value="1"/>
</dbReference>
<evidence type="ECO:0000259" key="4">
    <source>
        <dbReference type="PROSITE" id="PS51118"/>
    </source>
</evidence>
<evidence type="ECO:0000256" key="1">
    <source>
        <dbReference type="ARBA" id="ARBA00023015"/>
    </source>
</evidence>
<dbReference type="Gene3D" id="1.10.10.10">
    <property type="entry name" value="Winged helix-like DNA-binding domain superfamily/Winged helix DNA-binding domain"/>
    <property type="match status" value="1"/>
</dbReference>
<dbReference type="SUPFAM" id="SSF46785">
    <property type="entry name" value="Winged helix' DNA-binding domain"/>
    <property type="match status" value="1"/>
</dbReference>
<dbReference type="PANTHER" id="PTHR33204:SF37">
    <property type="entry name" value="HTH-TYPE TRANSCRIPTIONAL REGULATOR YODB"/>
    <property type="match status" value="1"/>
</dbReference>
<dbReference type="InterPro" id="IPR036388">
    <property type="entry name" value="WH-like_DNA-bd_sf"/>
</dbReference>
<keyword evidence="3" id="KW-0804">Transcription</keyword>